<dbReference type="EMBL" id="AQHW01000002">
    <property type="protein sequence ID" value="KKB60407.1"/>
    <property type="molecule type" value="Genomic_DNA"/>
</dbReference>
<dbReference type="STRING" id="1203610.HMPREF1536_00287"/>
<dbReference type="AlphaFoldDB" id="A0A0F5JSQ3"/>
<keyword evidence="2" id="KW-1185">Reference proteome</keyword>
<protein>
    <recommendedName>
        <fullName evidence="3">Toxin-antitoxin system protein</fullName>
    </recommendedName>
</protein>
<organism evidence="1 2">
    <name type="scientific">Parabacteroides gordonii MS-1 = DSM 23371</name>
    <dbReference type="NCBI Taxonomy" id="1203610"/>
    <lineage>
        <taxon>Bacteria</taxon>
        <taxon>Pseudomonadati</taxon>
        <taxon>Bacteroidota</taxon>
        <taxon>Bacteroidia</taxon>
        <taxon>Bacteroidales</taxon>
        <taxon>Tannerellaceae</taxon>
        <taxon>Parabacteroides</taxon>
    </lineage>
</organism>
<gene>
    <name evidence="1" type="ORF">HMPREF1536_00287</name>
</gene>
<dbReference type="RefSeq" id="WP_028727646.1">
    <property type="nucleotide sequence ID" value="NZ_AUAE01000017.1"/>
</dbReference>
<proteinExistence type="predicted"/>
<accession>A0A0F5JSQ3</accession>
<evidence type="ECO:0000313" key="2">
    <source>
        <dbReference type="Proteomes" id="UP000033035"/>
    </source>
</evidence>
<name>A0A0F5JSQ3_9BACT</name>
<evidence type="ECO:0008006" key="3">
    <source>
        <dbReference type="Google" id="ProtNLM"/>
    </source>
</evidence>
<sequence length="98" mass="11617">MSINSINRRREDLIKQISQIEDEELLITLEDQIFTYRQGAQEALSSPESLKIHSVEHFRSLIDQVLEDDRNGRMQDADEVFAELEREWALEEENELNR</sequence>
<comment type="caution">
    <text evidence="1">The sequence shown here is derived from an EMBL/GenBank/DDBJ whole genome shotgun (WGS) entry which is preliminary data.</text>
</comment>
<evidence type="ECO:0000313" key="1">
    <source>
        <dbReference type="EMBL" id="KKB60407.1"/>
    </source>
</evidence>
<reference evidence="1 2" key="1">
    <citation type="submission" date="2013-04" db="EMBL/GenBank/DDBJ databases">
        <title>The Genome Sequence of Parabacteroides gordonii DSM 23371.</title>
        <authorList>
            <consortium name="The Broad Institute Genomics Platform"/>
            <person name="Earl A."/>
            <person name="Ward D."/>
            <person name="Feldgarden M."/>
            <person name="Gevers D."/>
            <person name="Martens E."/>
            <person name="Sakamoto M."/>
            <person name="Benno Y."/>
            <person name="Suzuki N."/>
            <person name="Matsunaga N."/>
            <person name="Koshihara K."/>
            <person name="Seki M."/>
            <person name="Komiya H."/>
            <person name="Walker B."/>
            <person name="Young S."/>
            <person name="Zeng Q."/>
            <person name="Gargeya S."/>
            <person name="Fitzgerald M."/>
            <person name="Haas B."/>
            <person name="Abouelleil A."/>
            <person name="Allen A.W."/>
            <person name="Alvarado L."/>
            <person name="Arachchi H.M."/>
            <person name="Berlin A.M."/>
            <person name="Chapman S.B."/>
            <person name="Gainer-Dewar J."/>
            <person name="Goldberg J."/>
            <person name="Griggs A."/>
            <person name="Gujja S."/>
            <person name="Hansen M."/>
            <person name="Howarth C."/>
            <person name="Imamovic A."/>
            <person name="Ireland A."/>
            <person name="Larimer J."/>
            <person name="McCowan C."/>
            <person name="Murphy C."/>
            <person name="Pearson M."/>
            <person name="Poon T.W."/>
            <person name="Priest M."/>
            <person name="Roberts A."/>
            <person name="Saif S."/>
            <person name="Shea T."/>
            <person name="Sisk P."/>
            <person name="Sykes S."/>
            <person name="Wortman J."/>
            <person name="Nusbaum C."/>
            <person name="Birren B."/>
        </authorList>
    </citation>
    <scope>NUCLEOTIDE SEQUENCE [LARGE SCALE GENOMIC DNA]</scope>
    <source>
        <strain evidence="1 2">MS-1</strain>
    </source>
</reference>
<dbReference type="HOGENOM" id="CLU_2410563_0_0_10"/>
<dbReference type="Proteomes" id="UP000033035">
    <property type="component" value="Unassembled WGS sequence"/>
</dbReference>
<dbReference type="PATRIC" id="fig|1203610.3.peg.305"/>